<name>A0A0F9H7B2_9ZZZZ</name>
<reference evidence="1" key="1">
    <citation type="journal article" date="2015" name="Nature">
        <title>Complex archaea that bridge the gap between prokaryotes and eukaryotes.</title>
        <authorList>
            <person name="Spang A."/>
            <person name="Saw J.H."/>
            <person name="Jorgensen S.L."/>
            <person name="Zaremba-Niedzwiedzka K."/>
            <person name="Martijn J."/>
            <person name="Lind A.E."/>
            <person name="van Eijk R."/>
            <person name="Schleper C."/>
            <person name="Guy L."/>
            <person name="Ettema T.J."/>
        </authorList>
    </citation>
    <scope>NUCLEOTIDE SEQUENCE</scope>
</reference>
<gene>
    <name evidence="1" type="ORF">LCGC14_2034060</name>
</gene>
<dbReference type="EMBL" id="LAZR01023726">
    <property type="protein sequence ID" value="KKL77525.1"/>
    <property type="molecule type" value="Genomic_DNA"/>
</dbReference>
<evidence type="ECO:0000313" key="1">
    <source>
        <dbReference type="EMBL" id="KKL77525.1"/>
    </source>
</evidence>
<accession>A0A0F9H7B2</accession>
<sequence length="50" mass="6183">MSGDAVTETPIYRSKVEILPQVMFYSVKPRPNWWWRLWQWCLLGWRWTAL</sequence>
<organism evidence="1">
    <name type="scientific">marine sediment metagenome</name>
    <dbReference type="NCBI Taxonomy" id="412755"/>
    <lineage>
        <taxon>unclassified sequences</taxon>
        <taxon>metagenomes</taxon>
        <taxon>ecological metagenomes</taxon>
    </lineage>
</organism>
<protein>
    <submittedName>
        <fullName evidence="1">Uncharacterized protein</fullName>
    </submittedName>
</protein>
<comment type="caution">
    <text evidence="1">The sequence shown here is derived from an EMBL/GenBank/DDBJ whole genome shotgun (WGS) entry which is preliminary data.</text>
</comment>
<proteinExistence type="predicted"/>
<dbReference type="AlphaFoldDB" id="A0A0F9H7B2"/>